<accession>A0A7J6BXM3</accession>
<evidence type="ECO:0000313" key="2">
    <source>
        <dbReference type="Proteomes" id="UP000579812"/>
    </source>
</evidence>
<dbReference type="InterPro" id="IPR036249">
    <property type="entry name" value="Thioredoxin-like_sf"/>
</dbReference>
<dbReference type="Pfam" id="PF13911">
    <property type="entry name" value="AhpC-TSA_2"/>
    <property type="match status" value="1"/>
</dbReference>
<dbReference type="Gene3D" id="3.40.30.10">
    <property type="entry name" value="Glutaredoxin"/>
    <property type="match status" value="1"/>
</dbReference>
<gene>
    <name evidence="1" type="ORF">G5714_019349</name>
</gene>
<dbReference type="PANTHER" id="PTHR28630:SF32">
    <property type="entry name" value="SELENOPROTEIN L"/>
    <property type="match status" value="1"/>
</dbReference>
<evidence type="ECO:0000313" key="1">
    <source>
        <dbReference type="EMBL" id="KAF4099223.1"/>
    </source>
</evidence>
<dbReference type="Proteomes" id="UP000579812">
    <property type="component" value="Unassembled WGS sequence"/>
</dbReference>
<dbReference type="GO" id="GO:0001516">
    <property type="term" value="P:prostaglandin biosynthetic process"/>
    <property type="evidence" value="ECO:0007669"/>
    <property type="project" value="TreeGrafter"/>
</dbReference>
<keyword evidence="2" id="KW-1185">Reference proteome</keyword>
<comment type="caution">
    <text evidence="1">The sequence shown here is derived from an EMBL/GenBank/DDBJ whole genome shotgun (WGS) entry which is preliminary data.</text>
</comment>
<dbReference type="PANTHER" id="PTHR28630">
    <property type="match status" value="1"/>
</dbReference>
<dbReference type="SUPFAM" id="SSF52833">
    <property type="entry name" value="Thioredoxin-like"/>
    <property type="match status" value="1"/>
</dbReference>
<dbReference type="InterPro" id="IPR032801">
    <property type="entry name" value="PXL2A/B/C"/>
</dbReference>
<proteinExistence type="predicted"/>
<dbReference type="AlphaFoldDB" id="A0A7J6BXM3"/>
<dbReference type="GO" id="GO:0047017">
    <property type="term" value="F:prostaglandin F synthase activity"/>
    <property type="evidence" value="ECO:0007669"/>
    <property type="project" value="TreeGrafter"/>
</dbReference>
<protein>
    <submittedName>
        <fullName evidence="1">Uncharacterized protein</fullName>
    </submittedName>
</protein>
<dbReference type="EMBL" id="JAAMOB010000020">
    <property type="protein sequence ID" value="KAF4099223.1"/>
    <property type="molecule type" value="Genomic_DNA"/>
</dbReference>
<reference evidence="1 2" key="1">
    <citation type="submission" date="2020-04" db="EMBL/GenBank/DDBJ databases">
        <title>Chromosome-level genome assembly of a cyprinid fish Onychostoma macrolepis by integration of Nanopore Sequencing, Bionano and Hi-C technology.</title>
        <authorList>
            <person name="Wang D."/>
        </authorList>
    </citation>
    <scope>NUCLEOTIDE SEQUENCE [LARGE SCALE GENOMIC DNA]</scope>
    <source>
        <strain evidence="1">SWU-2019</strain>
        <tissue evidence="1">Muscle</tissue>
    </source>
</reference>
<name>A0A7J6BXM3_9TELE</name>
<sequence>MATEVGQNTLLAALKELIGFGRTSLENVEKDVAKGGSLQEIVDKKIRPLFGLMSAGAKFFNSLGVKNQKEAEHLWEQFFQNTDVRDNVEGLLQLEVEWDCFLKRLDVQMQMSDTVLSQCPAAQTLSSDTQFIHIQTKENVSLDHLTELKNSKKLLEAQSLRVLVVSYGSLEGATFWLDHTGYEFDMLLDAERAVYQAFGLGSSISKVMKFKLMLHYSEILVMNRQLPDVPPQFIDDLFQMGGDFVLDQGGKVIYSYRCRSPVDRPSVTQILAAVSAHS</sequence>
<organism evidence="1 2">
    <name type="scientific">Onychostoma macrolepis</name>
    <dbReference type="NCBI Taxonomy" id="369639"/>
    <lineage>
        <taxon>Eukaryota</taxon>
        <taxon>Metazoa</taxon>
        <taxon>Chordata</taxon>
        <taxon>Craniata</taxon>
        <taxon>Vertebrata</taxon>
        <taxon>Euteleostomi</taxon>
        <taxon>Actinopterygii</taxon>
        <taxon>Neopterygii</taxon>
        <taxon>Teleostei</taxon>
        <taxon>Ostariophysi</taxon>
        <taxon>Cypriniformes</taxon>
        <taxon>Cyprinidae</taxon>
        <taxon>Acrossocheilinae</taxon>
        <taxon>Onychostoma</taxon>
    </lineage>
</organism>